<organism evidence="1 2">
    <name type="scientific">Arthrobacter pigmenti</name>
    <dbReference type="NCBI Taxonomy" id="271432"/>
    <lineage>
        <taxon>Bacteria</taxon>
        <taxon>Bacillati</taxon>
        <taxon>Actinomycetota</taxon>
        <taxon>Actinomycetes</taxon>
        <taxon>Micrococcales</taxon>
        <taxon>Micrococcaceae</taxon>
        <taxon>Arthrobacter</taxon>
    </lineage>
</organism>
<accession>A0A846RQU4</accession>
<dbReference type="Proteomes" id="UP000547458">
    <property type="component" value="Unassembled WGS sequence"/>
</dbReference>
<keyword evidence="2" id="KW-1185">Reference proteome</keyword>
<dbReference type="RefSeq" id="WP_167991227.1">
    <property type="nucleotide sequence ID" value="NZ_JAATJL010000001.1"/>
</dbReference>
<gene>
    <name evidence="1" type="ORF">BJ994_000542</name>
</gene>
<proteinExistence type="predicted"/>
<protein>
    <submittedName>
        <fullName evidence="1">Uncharacterized protein</fullName>
    </submittedName>
</protein>
<dbReference type="EMBL" id="JAATJL010000001">
    <property type="protein sequence ID" value="NJC21466.1"/>
    <property type="molecule type" value="Genomic_DNA"/>
</dbReference>
<comment type="caution">
    <text evidence="1">The sequence shown here is derived from an EMBL/GenBank/DDBJ whole genome shotgun (WGS) entry which is preliminary data.</text>
</comment>
<sequence length="65" mass="7164">MVREVAHVRHRGSEEWRLDGLALGEEPVGDAVLVEGRDGPECKLAARSHQVRCRAALDGNHVHTN</sequence>
<dbReference type="AlphaFoldDB" id="A0A846RQU4"/>
<reference evidence="1 2" key="1">
    <citation type="submission" date="2020-03" db="EMBL/GenBank/DDBJ databases">
        <title>Sequencing the genomes of 1000 actinobacteria strains.</title>
        <authorList>
            <person name="Klenk H.-P."/>
        </authorList>
    </citation>
    <scope>NUCLEOTIDE SEQUENCE [LARGE SCALE GENOMIC DNA]</scope>
    <source>
        <strain evidence="1 2">DSM 16403</strain>
    </source>
</reference>
<evidence type="ECO:0000313" key="1">
    <source>
        <dbReference type="EMBL" id="NJC21466.1"/>
    </source>
</evidence>
<evidence type="ECO:0000313" key="2">
    <source>
        <dbReference type="Proteomes" id="UP000547458"/>
    </source>
</evidence>
<name>A0A846RQU4_9MICC</name>